<accession>A0A402AKR1</accession>
<dbReference type="InterPro" id="IPR028202">
    <property type="entry name" value="Reductase_C"/>
</dbReference>
<sequence length="504" mass="53998">MTSSPPPQWSGSSNGRVVIVGASLAGLRAAETLRAEGFTGHLTLIGDEPYEPYDRPPLSKSVQEGWISEEHTTLPRRRDIAAEWLMGAPAVALDLPNRQVHLADGDPVPFDRLLITTGTRARPWPDKEQADLDGVFTLRTRDDAAQIHARLAAGPKRVLVIGGGFTGSEVASVCRELGLHVTVTERSATPLAGALGQAAGTFAAYLQRQHGVDLRCNTTVLALEGDAQKRLRRARLSDGDELDVDVAVVALGTLRNTEWLQSGGLAADRRGIVCDAACRAFDADGVVTDDIFVAGDVARWPHPLYDGELLVVEHWSNAVTQAETAAHNMLANAAARRAHKHLPSFWSNQFGVNIKSIGVPTFADTIVLTQGSTEERRLVAAYGRGDRIVAAVAVNAPRSLPAYQALIEARAPFPPDLHASNGPAELHPLPAGFPKRGQPTHDPGAIPTGAGPNTPEQQIEKEVLKLLDPRIPLGAPPLISQHANEIAMEKRSLLHEVHTGGMRP</sequence>
<reference evidence="9" key="1">
    <citation type="submission" date="2018-12" db="EMBL/GenBank/DDBJ databases">
        <title>Tengunoibacter tsumagoiensis gen. nov., sp. nov., Dictyobacter kobayashii sp. nov., D. alpinus sp. nov., and D. joshuensis sp. nov. and description of Dictyobacteraceae fam. nov. within the order Ktedonobacterales isolated from Tengu-no-mugimeshi.</title>
        <authorList>
            <person name="Wang C.M."/>
            <person name="Zheng Y."/>
            <person name="Sakai Y."/>
            <person name="Toyoda A."/>
            <person name="Minakuchi Y."/>
            <person name="Abe K."/>
            <person name="Yokota A."/>
            <person name="Yabe S."/>
        </authorList>
    </citation>
    <scope>NUCLEOTIDE SEQUENCE [LARGE SCALE GENOMIC DNA]</scope>
    <source>
        <strain evidence="9">Uno11</strain>
    </source>
</reference>
<dbReference type="SUPFAM" id="SSF51905">
    <property type="entry name" value="FAD/NAD(P)-binding domain"/>
    <property type="match status" value="1"/>
</dbReference>
<dbReference type="InterPro" id="IPR050446">
    <property type="entry name" value="FAD-oxidoreductase/Apoptosis"/>
</dbReference>
<feature type="domain" description="FAD/NAD(P)-binding" evidence="6">
    <location>
        <begin position="16"/>
        <end position="322"/>
    </location>
</feature>
<evidence type="ECO:0000256" key="3">
    <source>
        <dbReference type="ARBA" id="ARBA00022827"/>
    </source>
</evidence>
<comment type="cofactor">
    <cofactor evidence="1">
        <name>FAD</name>
        <dbReference type="ChEBI" id="CHEBI:57692"/>
    </cofactor>
</comment>
<dbReference type="Pfam" id="PF14759">
    <property type="entry name" value="Reductase_C"/>
    <property type="match status" value="1"/>
</dbReference>
<dbReference type="InterPro" id="IPR016156">
    <property type="entry name" value="FAD/NAD-linked_Rdtase_dimer_sf"/>
</dbReference>
<dbReference type="GO" id="GO:0005737">
    <property type="term" value="C:cytoplasm"/>
    <property type="evidence" value="ECO:0007669"/>
    <property type="project" value="TreeGrafter"/>
</dbReference>
<dbReference type="AlphaFoldDB" id="A0A402AKR1"/>
<evidence type="ECO:0000313" key="8">
    <source>
        <dbReference type="EMBL" id="GCE19716.1"/>
    </source>
</evidence>
<evidence type="ECO:0000256" key="5">
    <source>
        <dbReference type="SAM" id="MobiDB-lite"/>
    </source>
</evidence>
<feature type="domain" description="Reductase C-terminal" evidence="7">
    <location>
        <begin position="345"/>
        <end position="417"/>
    </location>
</feature>
<dbReference type="PRINTS" id="PR00411">
    <property type="entry name" value="PNDRDTASEI"/>
</dbReference>
<proteinExistence type="predicted"/>
<gene>
    <name evidence="8" type="primary">hcaD</name>
    <name evidence="8" type="ORF">KDK_35160</name>
</gene>
<evidence type="ECO:0000313" key="9">
    <source>
        <dbReference type="Proteomes" id="UP000287188"/>
    </source>
</evidence>
<evidence type="ECO:0000259" key="6">
    <source>
        <dbReference type="Pfam" id="PF07992"/>
    </source>
</evidence>
<dbReference type="EMBL" id="BIFS01000001">
    <property type="protein sequence ID" value="GCE19716.1"/>
    <property type="molecule type" value="Genomic_DNA"/>
</dbReference>
<evidence type="ECO:0000256" key="1">
    <source>
        <dbReference type="ARBA" id="ARBA00001974"/>
    </source>
</evidence>
<dbReference type="InterPro" id="IPR023753">
    <property type="entry name" value="FAD/NAD-binding_dom"/>
</dbReference>
<dbReference type="Gene3D" id="3.50.50.60">
    <property type="entry name" value="FAD/NAD(P)-binding domain"/>
    <property type="match status" value="2"/>
</dbReference>
<dbReference type="Gene3D" id="3.30.390.30">
    <property type="match status" value="1"/>
</dbReference>
<organism evidence="8 9">
    <name type="scientific">Dictyobacter kobayashii</name>
    <dbReference type="NCBI Taxonomy" id="2014872"/>
    <lineage>
        <taxon>Bacteria</taxon>
        <taxon>Bacillati</taxon>
        <taxon>Chloroflexota</taxon>
        <taxon>Ktedonobacteria</taxon>
        <taxon>Ktedonobacterales</taxon>
        <taxon>Dictyobacteraceae</taxon>
        <taxon>Dictyobacter</taxon>
    </lineage>
</organism>
<keyword evidence="9" id="KW-1185">Reference proteome</keyword>
<name>A0A402AKR1_9CHLR</name>
<keyword evidence="3" id="KW-0274">FAD</keyword>
<dbReference type="PANTHER" id="PTHR43557">
    <property type="entry name" value="APOPTOSIS-INDUCING FACTOR 1"/>
    <property type="match status" value="1"/>
</dbReference>
<evidence type="ECO:0000256" key="2">
    <source>
        <dbReference type="ARBA" id="ARBA00022630"/>
    </source>
</evidence>
<dbReference type="RefSeq" id="WP_126551539.1">
    <property type="nucleotide sequence ID" value="NZ_BIFS01000001.1"/>
</dbReference>
<dbReference type="SUPFAM" id="SSF55424">
    <property type="entry name" value="FAD/NAD-linked reductases, dimerisation (C-terminal) domain"/>
    <property type="match status" value="1"/>
</dbReference>
<comment type="caution">
    <text evidence="8">The sequence shown here is derived from an EMBL/GenBank/DDBJ whole genome shotgun (WGS) entry which is preliminary data.</text>
</comment>
<keyword evidence="4" id="KW-0560">Oxidoreductase</keyword>
<evidence type="ECO:0000259" key="7">
    <source>
        <dbReference type="Pfam" id="PF14759"/>
    </source>
</evidence>
<dbReference type="InterPro" id="IPR036188">
    <property type="entry name" value="FAD/NAD-bd_sf"/>
</dbReference>
<protein>
    <submittedName>
        <fullName evidence="8">Pyridine nucleotide-disulfide oxidoreductase</fullName>
    </submittedName>
</protein>
<dbReference type="OrthoDB" id="9802028at2"/>
<dbReference type="PRINTS" id="PR00368">
    <property type="entry name" value="FADPNR"/>
</dbReference>
<dbReference type="Pfam" id="PF07992">
    <property type="entry name" value="Pyr_redox_2"/>
    <property type="match status" value="1"/>
</dbReference>
<dbReference type="PANTHER" id="PTHR43557:SF2">
    <property type="entry name" value="RIESKE DOMAIN-CONTAINING PROTEIN-RELATED"/>
    <property type="match status" value="1"/>
</dbReference>
<keyword evidence="2" id="KW-0285">Flavoprotein</keyword>
<dbReference type="Proteomes" id="UP000287188">
    <property type="component" value="Unassembled WGS sequence"/>
</dbReference>
<evidence type="ECO:0000256" key="4">
    <source>
        <dbReference type="ARBA" id="ARBA00023002"/>
    </source>
</evidence>
<dbReference type="GO" id="GO:0016651">
    <property type="term" value="F:oxidoreductase activity, acting on NAD(P)H"/>
    <property type="evidence" value="ECO:0007669"/>
    <property type="project" value="TreeGrafter"/>
</dbReference>
<feature type="region of interest" description="Disordered" evidence="5">
    <location>
        <begin position="436"/>
        <end position="455"/>
    </location>
</feature>